<organism evidence="1">
    <name type="scientific">Opuntia streptacantha</name>
    <name type="common">Prickly pear cactus</name>
    <name type="synonym">Opuntia cardona</name>
    <dbReference type="NCBI Taxonomy" id="393608"/>
    <lineage>
        <taxon>Eukaryota</taxon>
        <taxon>Viridiplantae</taxon>
        <taxon>Streptophyta</taxon>
        <taxon>Embryophyta</taxon>
        <taxon>Tracheophyta</taxon>
        <taxon>Spermatophyta</taxon>
        <taxon>Magnoliopsida</taxon>
        <taxon>eudicotyledons</taxon>
        <taxon>Gunneridae</taxon>
        <taxon>Pentapetalae</taxon>
        <taxon>Caryophyllales</taxon>
        <taxon>Cactineae</taxon>
        <taxon>Cactaceae</taxon>
        <taxon>Opuntioideae</taxon>
        <taxon>Opuntia</taxon>
    </lineage>
</organism>
<name>A0A7C8ZZC5_OPUST</name>
<reference evidence="1" key="1">
    <citation type="journal article" date="2013" name="J. Plant Res.">
        <title>Effect of fungi and light on seed germination of three Opuntia species from semiarid lands of central Mexico.</title>
        <authorList>
            <person name="Delgado-Sanchez P."/>
            <person name="Jimenez-Bremont J.F."/>
            <person name="Guerrero-Gonzalez Mde L."/>
            <person name="Flores J."/>
        </authorList>
    </citation>
    <scope>NUCLEOTIDE SEQUENCE</scope>
    <source>
        <tissue evidence="1">Cladode</tissue>
    </source>
</reference>
<accession>A0A7C8ZZC5</accession>
<dbReference type="AlphaFoldDB" id="A0A7C8ZZC5"/>
<reference evidence="1" key="2">
    <citation type="submission" date="2020-07" db="EMBL/GenBank/DDBJ databases">
        <authorList>
            <person name="Vera ALvarez R."/>
            <person name="Arias-Moreno D.M."/>
            <person name="Jimenez-Jacinto V."/>
            <person name="Jimenez-Bremont J.F."/>
            <person name="Swaminathan K."/>
            <person name="Moose S.P."/>
            <person name="Guerrero-Gonzalez M.L."/>
            <person name="Marino-Ramirez L."/>
            <person name="Landsman D."/>
            <person name="Rodriguez-Kessler M."/>
            <person name="Delgado-Sanchez P."/>
        </authorList>
    </citation>
    <scope>NUCLEOTIDE SEQUENCE</scope>
    <source>
        <tissue evidence="1">Cladode</tissue>
    </source>
</reference>
<evidence type="ECO:0008006" key="2">
    <source>
        <dbReference type="Google" id="ProtNLM"/>
    </source>
</evidence>
<sequence>MAVACCEISWLLSLLKDLTVPPNVLQPVSLFCDNQAALHIAANPVFHERTKHIEVDCHYIRDKFISGQVKPCYVSSKNQLADLFTKIVSVAQHHQLLSKLGVLDIFTSSLRGSVEG</sequence>
<protein>
    <recommendedName>
        <fullName evidence="2">Reverse transcriptase Ty1/copia-type domain-containing protein</fullName>
    </recommendedName>
</protein>
<dbReference type="PANTHER" id="PTHR11439:SF470">
    <property type="entry name" value="CYSTEINE-RICH RLK (RECEPTOR-LIKE PROTEIN KINASE) 8"/>
    <property type="match status" value="1"/>
</dbReference>
<evidence type="ECO:0000313" key="1">
    <source>
        <dbReference type="EMBL" id="MBA4654337.1"/>
    </source>
</evidence>
<proteinExistence type="predicted"/>
<dbReference type="CDD" id="cd09272">
    <property type="entry name" value="RNase_HI_RT_Ty1"/>
    <property type="match status" value="1"/>
</dbReference>
<dbReference type="EMBL" id="GISG01183158">
    <property type="protein sequence ID" value="MBA4654337.1"/>
    <property type="molecule type" value="Transcribed_RNA"/>
</dbReference>
<dbReference type="PANTHER" id="PTHR11439">
    <property type="entry name" value="GAG-POL-RELATED RETROTRANSPOSON"/>
    <property type="match status" value="1"/>
</dbReference>